<sequence length="132" mass="14619">MSQELAVQALILTEGQSEVQLIQTGSKPGLPQLHESQSTVMYDMLYLPNAKDCTVLVISGIDWTADKQRPRLFLGNVASRFKSIIKLQLIDCKFQGPGGQEAFVRSFPKLQTFSKPCEDTFEAVASEENSAH</sequence>
<comment type="caution">
    <text evidence="1">The sequence shown here is derived from an EMBL/GenBank/DDBJ whole genome shotgun (WGS) entry which is preliminary data.</text>
</comment>
<gene>
    <name evidence="1" type="ORF">SCP_0300170</name>
</gene>
<evidence type="ECO:0000313" key="2">
    <source>
        <dbReference type="Proteomes" id="UP000287166"/>
    </source>
</evidence>
<dbReference type="EMBL" id="BFAD01000003">
    <property type="protein sequence ID" value="GBE80302.1"/>
    <property type="molecule type" value="Genomic_DNA"/>
</dbReference>
<evidence type="ECO:0000313" key="1">
    <source>
        <dbReference type="EMBL" id="GBE80302.1"/>
    </source>
</evidence>
<dbReference type="Proteomes" id="UP000287166">
    <property type="component" value="Unassembled WGS sequence"/>
</dbReference>
<dbReference type="InParanoid" id="A0A401GDP8"/>
<protein>
    <submittedName>
        <fullName evidence="1">Uncharacterized protein</fullName>
    </submittedName>
</protein>
<accession>A0A401GDP8</accession>
<name>A0A401GDP8_9APHY</name>
<reference evidence="1 2" key="1">
    <citation type="journal article" date="2018" name="Sci. Rep.">
        <title>Genome sequence of the cauliflower mushroom Sparassis crispa (Hanabiratake) and its association with beneficial usage.</title>
        <authorList>
            <person name="Kiyama R."/>
            <person name="Furutani Y."/>
            <person name="Kawaguchi K."/>
            <person name="Nakanishi T."/>
        </authorList>
    </citation>
    <scope>NUCLEOTIDE SEQUENCE [LARGE SCALE GENOMIC DNA]</scope>
</reference>
<dbReference type="GeneID" id="38777219"/>
<organism evidence="1 2">
    <name type="scientific">Sparassis crispa</name>
    <dbReference type="NCBI Taxonomy" id="139825"/>
    <lineage>
        <taxon>Eukaryota</taxon>
        <taxon>Fungi</taxon>
        <taxon>Dikarya</taxon>
        <taxon>Basidiomycota</taxon>
        <taxon>Agaricomycotina</taxon>
        <taxon>Agaricomycetes</taxon>
        <taxon>Polyporales</taxon>
        <taxon>Sparassidaceae</taxon>
        <taxon>Sparassis</taxon>
    </lineage>
</organism>
<dbReference type="AlphaFoldDB" id="A0A401GDP8"/>
<proteinExistence type="predicted"/>
<dbReference type="RefSeq" id="XP_027611215.1">
    <property type="nucleotide sequence ID" value="XM_027755414.1"/>
</dbReference>
<keyword evidence="2" id="KW-1185">Reference proteome</keyword>